<dbReference type="Pfam" id="PF09588">
    <property type="entry name" value="YqaJ"/>
    <property type="match status" value="1"/>
</dbReference>
<evidence type="ECO:0000313" key="3">
    <source>
        <dbReference type="EMBL" id="MAA19720.1"/>
    </source>
</evidence>
<dbReference type="CDD" id="cd22343">
    <property type="entry name" value="PDDEXK_lambda_exonuclease-like"/>
    <property type="match status" value="1"/>
</dbReference>
<dbReference type="InterPro" id="IPR007527">
    <property type="entry name" value="Znf_SWIM"/>
</dbReference>
<dbReference type="PANTHER" id="PTHR47526">
    <property type="entry name" value="ATP-DEPENDENT DNA HELICASE"/>
    <property type="match status" value="1"/>
</dbReference>
<feature type="domain" description="SWIM-type" evidence="2">
    <location>
        <begin position="114"/>
        <end position="150"/>
    </location>
</feature>
<dbReference type="InterPro" id="IPR019080">
    <property type="entry name" value="YqaJ_viral_recombinase"/>
</dbReference>
<organism evidence="3">
    <name type="scientific">Rhipicephalus zambeziensis</name>
    <dbReference type="NCBI Taxonomy" id="60191"/>
    <lineage>
        <taxon>Eukaryota</taxon>
        <taxon>Metazoa</taxon>
        <taxon>Ecdysozoa</taxon>
        <taxon>Arthropoda</taxon>
        <taxon>Chelicerata</taxon>
        <taxon>Arachnida</taxon>
        <taxon>Acari</taxon>
        <taxon>Parasitiformes</taxon>
        <taxon>Ixodida</taxon>
        <taxon>Ixodoidea</taxon>
        <taxon>Ixodidae</taxon>
        <taxon>Rhipicephalinae</taxon>
        <taxon>Rhipicephalus</taxon>
        <taxon>Rhipicephalus</taxon>
    </lineage>
</organism>
<dbReference type="InterPro" id="IPR011335">
    <property type="entry name" value="Restrct_endonuc-II-like"/>
</dbReference>
<dbReference type="GO" id="GO:0006281">
    <property type="term" value="P:DNA repair"/>
    <property type="evidence" value="ECO:0007669"/>
    <property type="project" value="UniProtKB-ARBA"/>
</dbReference>
<dbReference type="AlphaFoldDB" id="A0A224Z122"/>
<dbReference type="SUPFAM" id="SSF52980">
    <property type="entry name" value="Restriction endonuclease-like"/>
    <property type="match status" value="1"/>
</dbReference>
<dbReference type="Gene3D" id="3.90.320.10">
    <property type="match status" value="1"/>
</dbReference>
<evidence type="ECO:0000256" key="1">
    <source>
        <dbReference type="PROSITE-ProRule" id="PRU00325"/>
    </source>
</evidence>
<dbReference type="GO" id="GO:0008270">
    <property type="term" value="F:zinc ion binding"/>
    <property type="evidence" value="ECO:0007669"/>
    <property type="project" value="UniProtKB-KW"/>
</dbReference>
<keyword evidence="1" id="KW-0863">Zinc-finger</keyword>
<keyword evidence="1" id="KW-0479">Metal-binding</keyword>
<accession>A0A224Z122</accession>
<dbReference type="PROSITE" id="PS50966">
    <property type="entry name" value="ZF_SWIM"/>
    <property type="match status" value="1"/>
</dbReference>
<dbReference type="InterPro" id="IPR011604">
    <property type="entry name" value="PDDEXK-like_dom_sf"/>
</dbReference>
<name>A0A224Z122_9ACAR</name>
<dbReference type="EMBL" id="GFPF01008574">
    <property type="protein sequence ID" value="MAA19720.1"/>
    <property type="molecule type" value="Transcribed_RNA"/>
</dbReference>
<reference evidence="3" key="1">
    <citation type="journal article" date="2017" name="Parasit. Vectors">
        <title>Sialotranscriptomics of Rhipicephalus zambeziensis reveals intricate expression profiles of secretory proteins and suggests tight temporal transcriptional regulation during blood-feeding.</title>
        <authorList>
            <person name="de Castro M.H."/>
            <person name="de Klerk D."/>
            <person name="Pienaar R."/>
            <person name="Rees D.J.G."/>
            <person name="Mans B.J."/>
        </authorList>
    </citation>
    <scope>NUCLEOTIDE SEQUENCE</scope>
    <source>
        <tissue evidence="3">Salivary glands</tissue>
    </source>
</reference>
<proteinExistence type="predicted"/>
<evidence type="ECO:0000259" key="2">
    <source>
        <dbReference type="PROSITE" id="PS50966"/>
    </source>
</evidence>
<dbReference type="PANTHER" id="PTHR47526:SF3">
    <property type="entry name" value="PHD-TYPE DOMAIN-CONTAINING PROTEIN"/>
    <property type="match status" value="1"/>
</dbReference>
<keyword evidence="1" id="KW-0862">Zinc</keyword>
<protein>
    <submittedName>
        <fullName evidence="3">Protein containing YqaJ domain</fullName>
    </submittedName>
</protein>
<sequence>MGDASLSAYAQSLDEAAKRRYLDKLELCGGVDPLLLGTDELCFDVDLVPRVEISDIKDYLVHATSYITHEQMKAKKSLEAHLTSGFVQEPLFKKVIVRGKVNHSQALSAQPLEPWIIIKEDGMVKAAHCTCMAGLGEACSHIGAVLFYLEATASLRDSQACTDKKNQWLPPYMTNVPCAPICEIDFSSSSAKRQRLSEAGKPSAKKTKTHVEGLSKEDWNSFLASVKNTGAQSAVLSLSKGFCNDFIPLSQKYSTAVLGDLTRDIPSTWEDVKKECQMFAQAFTVEPQACQAVERATKEQADSSVWFAFRAGRITSSTVYAACRTPLLKPSVSLIKRMCYPEEHKFFSAATNWGKQKEDVARKAYISMVAAKHEEFVCESAGLHICATEPFLAASPDGLISCKCCGAGVLEVKCPYSANCVGDVVMQKGGCLEQFADSARLKRSHAYFHQVQLQLYVCERQYCDFVLWTPSDIFMERVTIDMSFCREMTQKSKDFFEQALLPQLLFRHWTTTPTQDAMPPTDGESSGDEQYCYCGGAEYGEMVQRSTVSGEMVSFHLCKSETCTEGQGMVLQRLQT</sequence>